<dbReference type="AlphaFoldDB" id="A0A1G6UAY7"/>
<organism evidence="1 2">
    <name type="scientific">Actinokineospora iranica</name>
    <dbReference type="NCBI Taxonomy" id="1271860"/>
    <lineage>
        <taxon>Bacteria</taxon>
        <taxon>Bacillati</taxon>
        <taxon>Actinomycetota</taxon>
        <taxon>Actinomycetes</taxon>
        <taxon>Pseudonocardiales</taxon>
        <taxon>Pseudonocardiaceae</taxon>
        <taxon>Actinokineospora</taxon>
    </lineage>
</organism>
<proteinExistence type="predicted"/>
<reference evidence="2" key="1">
    <citation type="submission" date="2016-10" db="EMBL/GenBank/DDBJ databases">
        <authorList>
            <person name="Varghese N."/>
            <person name="Submissions S."/>
        </authorList>
    </citation>
    <scope>NUCLEOTIDE SEQUENCE [LARGE SCALE GENOMIC DNA]</scope>
    <source>
        <strain evidence="2">IBRC-M 10403</strain>
    </source>
</reference>
<protein>
    <recommendedName>
        <fullName evidence="3">Excreted virulence factor EspC, type VII ESX diderm</fullName>
    </recommendedName>
</protein>
<dbReference type="OrthoDB" id="3694137at2"/>
<evidence type="ECO:0000313" key="1">
    <source>
        <dbReference type="EMBL" id="SDD38562.1"/>
    </source>
</evidence>
<dbReference type="Gene3D" id="1.10.287.1060">
    <property type="entry name" value="ESAT-6-like"/>
    <property type="match status" value="1"/>
</dbReference>
<evidence type="ECO:0008006" key="3">
    <source>
        <dbReference type="Google" id="ProtNLM"/>
    </source>
</evidence>
<keyword evidence="2" id="KW-1185">Reference proteome</keyword>
<sequence length="110" mass="12177">MAPPQNDFITMTPEVVRLIADRIRTDAETSKNNVDNLFASTRTAVERHPGWLTTEALKKCAETWQQELLGLIDQSRQTAEGLLSSANRVAATDDEARQRFGAVLAEMSTS</sequence>
<accession>A0A1G6UAY7</accession>
<dbReference type="RefSeq" id="WP_091453584.1">
    <property type="nucleotide sequence ID" value="NZ_FMZZ01000010.1"/>
</dbReference>
<gene>
    <name evidence="1" type="ORF">SAMN05216174_110193</name>
</gene>
<dbReference type="EMBL" id="FMZZ01000010">
    <property type="protein sequence ID" value="SDD38562.1"/>
    <property type="molecule type" value="Genomic_DNA"/>
</dbReference>
<evidence type="ECO:0000313" key="2">
    <source>
        <dbReference type="Proteomes" id="UP000199501"/>
    </source>
</evidence>
<dbReference type="STRING" id="1271860.SAMN05216174_110193"/>
<name>A0A1G6UAY7_9PSEU</name>
<dbReference type="Proteomes" id="UP000199501">
    <property type="component" value="Unassembled WGS sequence"/>
</dbReference>